<accession>A0A1D6NNF7</accession>
<gene>
    <name evidence="2" type="ORF">ZEAMMB73_Zm00001d044567</name>
</gene>
<sequence>MSGRHRRDQQCAARSAADARPPVGASRRAEPRRAATRISEESAVLRQSALGCRSRASRQAEPRTAADRPLPARQVGGPGSRSGGQREQVSALLSFSSEGALGVGRRPPRPVSRRRFSSFRGMQRRCLATYARKGCHRKTLAPTEVVAVSAPAKETENLLRLEQVVDDEPGSVTSVCSTPVKAGTRLSVPGTGSKGGVGGRQPGCLSAPSKFLWKELLKPVGDGAIGEQGEAMAGQIAITAAFPKFTVEDAIAKAQWRCTSGQSRIHGLKITHSEDVSVDLLAVNSNSRSFGKAGDRAIFRDSQKDSSLQSWGFAITGACPRWFGRAQQLILNPGIPYRPTPGLASLFSRSGTRSSPSRAVHTPRTVLAPCSYVAVARNGMARVENMAALEVAEARICLEAQAIMPSVIISLAAQAVALLIRDRAPAWAGEETNWCSTPAMGRGSAVGGRTFAGRAMPLQNKVGGAHGRFTNGGSSSVSAVGQGQGQGVSGCSSVTPDVSKIVDLLQQAFVAANGSGSAARHVPDRTWEQIVSLLQQSVGKDHSTPNSRWDVVSLDQGSHLSSKLETIKELSKPTQLDDKVGSSMVTVAKEKVLFCFRCKTKGHQLSDCNIELFCEVCDVKTHLTSKCPVVRTCKTFVVPCGYAVEGLGFYFIPQPNPVKPRQGGCNGTVTVVDGSLAEEQNKNELKRLVAPDWEWSVKSLGNNVFSMGFPSTSELHRMIEWGTVHTKFGAQMQVREDSFGEEIK</sequence>
<reference evidence="2" key="1">
    <citation type="submission" date="2015-12" db="EMBL/GenBank/DDBJ databases">
        <title>Update maize B73 reference genome by single molecule sequencing technologies.</title>
        <authorList>
            <consortium name="Maize Genome Sequencing Project"/>
            <person name="Ware D."/>
        </authorList>
    </citation>
    <scope>NUCLEOTIDE SEQUENCE [LARGE SCALE GENOMIC DNA]</scope>
    <source>
        <tissue evidence="2">Seedling</tissue>
    </source>
</reference>
<protein>
    <recommendedName>
        <fullName evidence="3">CCHC-type domain-containing protein</fullName>
    </recommendedName>
</protein>
<dbReference type="InParanoid" id="A0A1D6NNF7"/>
<evidence type="ECO:0008006" key="3">
    <source>
        <dbReference type="Google" id="ProtNLM"/>
    </source>
</evidence>
<dbReference type="EMBL" id="CM007649">
    <property type="protein sequence ID" value="ONM41679.1"/>
    <property type="molecule type" value="Genomic_DNA"/>
</dbReference>
<dbReference type="GO" id="GO:0003676">
    <property type="term" value="F:nucleic acid binding"/>
    <property type="evidence" value="ECO:0007669"/>
    <property type="project" value="InterPro"/>
</dbReference>
<evidence type="ECO:0000256" key="1">
    <source>
        <dbReference type="SAM" id="MobiDB-lite"/>
    </source>
</evidence>
<feature type="region of interest" description="Disordered" evidence="1">
    <location>
        <begin position="1"/>
        <end position="88"/>
    </location>
</feature>
<dbReference type="AlphaFoldDB" id="A0A1D6NNF7"/>
<organism evidence="2">
    <name type="scientific">Zea mays</name>
    <name type="common">Maize</name>
    <dbReference type="NCBI Taxonomy" id="4577"/>
    <lineage>
        <taxon>Eukaryota</taxon>
        <taxon>Viridiplantae</taxon>
        <taxon>Streptophyta</taxon>
        <taxon>Embryophyta</taxon>
        <taxon>Tracheophyta</taxon>
        <taxon>Spermatophyta</taxon>
        <taxon>Magnoliopsida</taxon>
        <taxon>Liliopsida</taxon>
        <taxon>Poales</taxon>
        <taxon>Poaceae</taxon>
        <taxon>PACMAD clade</taxon>
        <taxon>Panicoideae</taxon>
        <taxon>Andropogonodae</taxon>
        <taxon>Andropogoneae</taxon>
        <taxon>Tripsacinae</taxon>
        <taxon>Zea</taxon>
    </lineage>
</organism>
<dbReference type="GO" id="GO:0008270">
    <property type="term" value="F:zinc ion binding"/>
    <property type="evidence" value="ECO:0007669"/>
    <property type="project" value="InterPro"/>
</dbReference>
<dbReference type="ExpressionAtlas" id="A0A1D6NNF7">
    <property type="expression patterns" value="baseline and differential"/>
</dbReference>
<evidence type="ECO:0000313" key="2">
    <source>
        <dbReference type="EMBL" id="ONM41679.1"/>
    </source>
</evidence>
<dbReference type="PANTHER" id="PTHR33170:SF41">
    <property type="entry name" value="CCHC-TYPE DOMAIN-CONTAINING PROTEIN"/>
    <property type="match status" value="1"/>
</dbReference>
<dbReference type="InterPro" id="IPR036875">
    <property type="entry name" value="Znf_CCHC_sf"/>
</dbReference>
<dbReference type="SUPFAM" id="SSF57756">
    <property type="entry name" value="Retrovirus zinc finger-like domains"/>
    <property type="match status" value="1"/>
</dbReference>
<name>A0A1D6NNF7_MAIZE</name>
<dbReference type="PANTHER" id="PTHR33170">
    <property type="entry name" value="DUF4283 DOMAIN-CONTAINING PROTEIN-RELATED"/>
    <property type="match status" value="1"/>
</dbReference>
<proteinExistence type="predicted"/>